<feature type="signal peptide" evidence="2">
    <location>
        <begin position="1"/>
        <end position="19"/>
    </location>
</feature>
<feature type="chain" id="PRO_5036857240" evidence="2">
    <location>
        <begin position="20"/>
        <end position="404"/>
    </location>
</feature>
<organism evidence="5 6">
    <name type="scientific">Plectus sambesii</name>
    <dbReference type="NCBI Taxonomy" id="2011161"/>
    <lineage>
        <taxon>Eukaryota</taxon>
        <taxon>Metazoa</taxon>
        <taxon>Ecdysozoa</taxon>
        <taxon>Nematoda</taxon>
        <taxon>Chromadorea</taxon>
        <taxon>Plectida</taxon>
        <taxon>Plectina</taxon>
        <taxon>Plectoidea</taxon>
        <taxon>Plectidae</taxon>
        <taxon>Plectus</taxon>
    </lineage>
</organism>
<keyword evidence="2" id="KW-0732">Signal</keyword>
<protein>
    <submittedName>
        <fullName evidence="6">Uncharacterized protein</fullName>
    </submittedName>
</protein>
<dbReference type="InterPro" id="IPR016187">
    <property type="entry name" value="CTDL_fold"/>
</dbReference>
<feature type="domain" description="Fibrinogen C-terminal" evidence="4">
    <location>
        <begin position="173"/>
        <end position="404"/>
    </location>
</feature>
<dbReference type="InterPro" id="IPR001304">
    <property type="entry name" value="C-type_lectin-like"/>
</dbReference>
<dbReference type="PROSITE" id="PS00514">
    <property type="entry name" value="FIBRINOGEN_C_1"/>
    <property type="match status" value="1"/>
</dbReference>
<dbReference type="SMART" id="SM00034">
    <property type="entry name" value="CLECT"/>
    <property type="match status" value="1"/>
</dbReference>
<dbReference type="CDD" id="cd00037">
    <property type="entry name" value="CLECT"/>
    <property type="match status" value="1"/>
</dbReference>
<evidence type="ECO:0000259" key="3">
    <source>
        <dbReference type="PROSITE" id="PS50041"/>
    </source>
</evidence>
<dbReference type="NCBIfam" id="NF040941">
    <property type="entry name" value="GGGWT_bact"/>
    <property type="match status" value="1"/>
</dbReference>
<dbReference type="PANTHER" id="PTHR19143:SF327">
    <property type="entry name" value="FI21813P1-RELATED"/>
    <property type="match status" value="1"/>
</dbReference>
<dbReference type="InterPro" id="IPR050373">
    <property type="entry name" value="Fibrinogen_C-term_domain"/>
</dbReference>
<dbReference type="Pfam" id="PF00147">
    <property type="entry name" value="Fibrinogen_C"/>
    <property type="match status" value="1"/>
</dbReference>
<dbReference type="Proteomes" id="UP000887566">
    <property type="component" value="Unplaced"/>
</dbReference>
<dbReference type="AlphaFoldDB" id="A0A914WCD1"/>
<dbReference type="InterPro" id="IPR020837">
    <property type="entry name" value="Fibrinogen_CS"/>
</dbReference>
<keyword evidence="5" id="KW-1185">Reference proteome</keyword>
<reference evidence="6" key="1">
    <citation type="submission" date="2022-11" db="UniProtKB">
        <authorList>
            <consortium name="WormBaseParasite"/>
        </authorList>
    </citation>
    <scope>IDENTIFICATION</scope>
</reference>
<name>A0A914WCD1_9BILA</name>
<dbReference type="SUPFAM" id="SSF56496">
    <property type="entry name" value="Fibrinogen C-terminal domain-like"/>
    <property type="match status" value="1"/>
</dbReference>
<evidence type="ECO:0000256" key="1">
    <source>
        <dbReference type="ARBA" id="ARBA00023157"/>
    </source>
</evidence>
<evidence type="ECO:0000256" key="2">
    <source>
        <dbReference type="SAM" id="SignalP"/>
    </source>
</evidence>
<feature type="domain" description="C-type lectin" evidence="3">
    <location>
        <begin position="31"/>
        <end position="151"/>
    </location>
</feature>
<dbReference type="InterPro" id="IPR002181">
    <property type="entry name" value="Fibrinogen_a/b/g_C_dom"/>
</dbReference>
<dbReference type="Pfam" id="PF00059">
    <property type="entry name" value="Lectin_C"/>
    <property type="match status" value="1"/>
</dbReference>
<proteinExistence type="predicted"/>
<accession>A0A914WCD1</accession>
<dbReference type="SMART" id="SM00186">
    <property type="entry name" value="FBG"/>
    <property type="match status" value="1"/>
</dbReference>
<evidence type="ECO:0000313" key="6">
    <source>
        <dbReference type="WBParaSite" id="PSAMB.scaffold3527size17921.g21810.t1"/>
    </source>
</evidence>
<sequence length="404" mass="44972">MRCLLTLLSLSLVVTISLQECPPGWRASDVIPNKCYYVIAQRKIWFDANAYCRNSQPNALLTSISSAFENYNVDAIATSTPNASACDQFWIGGNDFNANGQFAWVDGSPWQYTNWALGQPDLTQNCVSSSALKTRQWKTEDCGDGNCFICEMYMGGSTSLPTTTMSSTTTTPTASSTNMTECKDWLAHGAHTDGIYSINPDGRGSFNVFCDMTTDGGGWTVFQRRINGDLSFYDKSWYDYKVGFNNGLENNLWLGNDHIHLLSTKNSNVELRIDLWGDRATGSLSSNNSNGYWWEQRSNFYIDDEANFYKLHLSPLFTGNASSPGYGISFSNGKNFSTFDENHGAAALCFSPDQLGGWWLGSCGEAALNGKYTPTFWISGFFWCINDHICINPNQSRMMLRSLV</sequence>
<dbReference type="PROSITE" id="PS51406">
    <property type="entry name" value="FIBRINOGEN_C_2"/>
    <property type="match status" value="1"/>
</dbReference>
<dbReference type="Gene3D" id="3.10.100.10">
    <property type="entry name" value="Mannose-Binding Protein A, subunit A"/>
    <property type="match status" value="1"/>
</dbReference>
<dbReference type="SUPFAM" id="SSF56436">
    <property type="entry name" value="C-type lectin-like"/>
    <property type="match status" value="1"/>
</dbReference>
<evidence type="ECO:0000259" key="4">
    <source>
        <dbReference type="PROSITE" id="PS51406"/>
    </source>
</evidence>
<evidence type="ECO:0000313" key="5">
    <source>
        <dbReference type="Proteomes" id="UP000887566"/>
    </source>
</evidence>
<dbReference type="InterPro" id="IPR036056">
    <property type="entry name" value="Fibrinogen-like_C"/>
</dbReference>
<keyword evidence="1" id="KW-1015">Disulfide bond</keyword>
<dbReference type="GO" id="GO:0005615">
    <property type="term" value="C:extracellular space"/>
    <property type="evidence" value="ECO:0007669"/>
    <property type="project" value="TreeGrafter"/>
</dbReference>
<dbReference type="InterPro" id="IPR014716">
    <property type="entry name" value="Fibrinogen_a/b/g_C_1"/>
</dbReference>
<dbReference type="WBParaSite" id="PSAMB.scaffold3527size17921.g21810.t1">
    <property type="protein sequence ID" value="PSAMB.scaffold3527size17921.g21810.t1"/>
    <property type="gene ID" value="PSAMB.scaffold3527size17921.g21810"/>
</dbReference>
<dbReference type="PROSITE" id="PS50041">
    <property type="entry name" value="C_TYPE_LECTIN_2"/>
    <property type="match status" value="1"/>
</dbReference>
<dbReference type="PANTHER" id="PTHR19143">
    <property type="entry name" value="FIBRINOGEN/TENASCIN/ANGIOPOEITIN"/>
    <property type="match status" value="1"/>
</dbReference>
<dbReference type="InterPro" id="IPR016186">
    <property type="entry name" value="C-type_lectin-like/link_sf"/>
</dbReference>
<dbReference type="Gene3D" id="3.90.215.10">
    <property type="entry name" value="Gamma Fibrinogen, chain A, domain 1"/>
    <property type="match status" value="1"/>
</dbReference>